<evidence type="ECO:0000313" key="3">
    <source>
        <dbReference type="Proteomes" id="UP000004310"/>
    </source>
</evidence>
<feature type="compositionally biased region" description="Polar residues" evidence="1">
    <location>
        <begin position="99"/>
        <end position="117"/>
    </location>
</feature>
<comment type="caution">
    <text evidence="2">The sequence shown here is derived from an EMBL/GenBank/DDBJ whole genome shotgun (WGS) entry which is preliminary data.</text>
</comment>
<evidence type="ECO:0000313" key="2">
    <source>
        <dbReference type="EMBL" id="EAU41467.1"/>
    </source>
</evidence>
<dbReference type="EMBL" id="AATP01000002">
    <property type="protein sequence ID" value="EAU41467.1"/>
    <property type="molecule type" value="Genomic_DNA"/>
</dbReference>
<feature type="compositionally biased region" description="Low complexity" evidence="1">
    <location>
        <begin position="40"/>
        <end position="50"/>
    </location>
</feature>
<keyword evidence="3" id="KW-1185">Reference proteome</keyword>
<reference evidence="2 3" key="1">
    <citation type="journal article" date="2010" name="J. Bacteriol.">
        <title>Genome sequence of Fulvimarina pelagi HTCC2506T, a Mn(II)-oxidizing alphaproteobacterium possessing an aerobic anoxygenic photosynthetic gene cluster and Xanthorhodopsin.</title>
        <authorList>
            <person name="Kang I."/>
            <person name="Oh H.M."/>
            <person name="Lim S.I."/>
            <person name="Ferriera S."/>
            <person name="Giovannoni S.J."/>
            <person name="Cho J.C."/>
        </authorList>
    </citation>
    <scope>NUCLEOTIDE SEQUENCE [LARGE SCALE GENOMIC DNA]</scope>
    <source>
        <strain evidence="2 3">HTCC2506</strain>
    </source>
</reference>
<gene>
    <name evidence="2" type="ORF">FP2506_13579</name>
</gene>
<proteinExistence type="predicted"/>
<organism evidence="2 3">
    <name type="scientific">Fulvimarina pelagi HTCC2506</name>
    <dbReference type="NCBI Taxonomy" id="314231"/>
    <lineage>
        <taxon>Bacteria</taxon>
        <taxon>Pseudomonadati</taxon>
        <taxon>Pseudomonadota</taxon>
        <taxon>Alphaproteobacteria</taxon>
        <taxon>Hyphomicrobiales</taxon>
        <taxon>Aurantimonadaceae</taxon>
        <taxon>Fulvimarina</taxon>
    </lineage>
</organism>
<dbReference type="Proteomes" id="UP000004310">
    <property type="component" value="Unassembled WGS sequence"/>
</dbReference>
<name>Q0G4L4_9HYPH</name>
<protein>
    <submittedName>
        <fullName evidence="2">Uncharacterized protein</fullName>
    </submittedName>
</protein>
<feature type="region of interest" description="Disordered" evidence="1">
    <location>
        <begin position="20"/>
        <end position="57"/>
    </location>
</feature>
<dbReference type="HOGENOM" id="CLU_162629_0_0_5"/>
<dbReference type="AlphaFoldDB" id="Q0G4L4"/>
<evidence type="ECO:0000256" key="1">
    <source>
        <dbReference type="SAM" id="MobiDB-lite"/>
    </source>
</evidence>
<dbReference type="AntiFam" id="ANF00062">
    <property type="entry name" value="Shadow ORF (opposite ABC transporter protein)"/>
</dbReference>
<sequence>MKTIRSATCRANPISCVTRTSVTPSPASPLMTSRTSPTISGSSADVGSSKSRMRGSMASARAMPTRCCWPPESWLGYFSACSAIPTRSSSLRARSRASFQDSLRTRTGPSATLSRIV</sequence>
<feature type="compositionally biased region" description="Polar residues" evidence="1">
    <location>
        <begin position="20"/>
        <end position="39"/>
    </location>
</feature>
<feature type="region of interest" description="Disordered" evidence="1">
    <location>
        <begin position="92"/>
        <end position="117"/>
    </location>
</feature>
<accession>Q0G4L4</accession>
<dbReference type="eggNOG" id="ENOG50333JX">
    <property type="taxonomic scope" value="Bacteria"/>
</dbReference>